<dbReference type="EMBL" id="JAWDGP010000230">
    <property type="protein sequence ID" value="KAK3802503.1"/>
    <property type="molecule type" value="Genomic_DNA"/>
</dbReference>
<protein>
    <submittedName>
        <fullName evidence="1">Uncharacterized protein</fullName>
    </submittedName>
</protein>
<evidence type="ECO:0000313" key="2">
    <source>
        <dbReference type="Proteomes" id="UP001283361"/>
    </source>
</evidence>
<organism evidence="1 2">
    <name type="scientific">Elysia crispata</name>
    <name type="common">lettuce slug</name>
    <dbReference type="NCBI Taxonomy" id="231223"/>
    <lineage>
        <taxon>Eukaryota</taxon>
        <taxon>Metazoa</taxon>
        <taxon>Spiralia</taxon>
        <taxon>Lophotrochozoa</taxon>
        <taxon>Mollusca</taxon>
        <taxon>Gastropoda</taxon>
        <taxon>Heterobranchia</taxon>
        <taxon>Euthyneura</taxon>
        <taxon>Panpulmonata</taxon>
        <taxon>Sacoglossa</taxon>
        <taxon>Placobranchoidea</taxon>
        <taxon>Plakobranchidae</taxon>
        <taxon>Elysia</taxon>
    </lineage>
</organism>
<dbReference type="Proteomes" id="UP001283361">
    <property type="component" value="Unassembled WGS sequence"/>
</dbReference>
<keyword evidence="2" id="KW-1185">Reference proteome</keyword>
<evidence type="ECO:0000313" key="1">
    <source>
        <dbReference type="EMBL" id="KAK3802503.1"/>
    </source>
</evidence>
<name>A0AAE1BAH4_9GAST</name>
<accession>A0AAE1BAH4</accession>
<comment type="caution">
    <text evidence="1">The sequence shown here is derived from an EMBL/GenBank/DDBJ whole genome shotgun (WGS) entry which is preliminary data.</text>
</comment>
<sequence>MVKSARGYNIADVVSRQTDLDSLVWVCLRGSRMFYKQSWEGCQRVRSDSGVRSAELPRYLDLVVVVCYLVGDTWERHWLLSARSSAL</sequence>
<proteinExistence type="predicted"/>
<dbReference type="AlphaFoldDB" id="A0AAE1BAH4"/>
<reference evidence="1" key="1">
    <citation type="journal article" date="2023" name="G3 (Bethesda)">
        <title>A reference genome for the long-term kleptoplast-retaining sea slug Elysia crispata morphotype clarki.</title>
        <authorList>
            <person name="Eastman K.E."/>
            <person name="Pendleton A.L."/>
            <person name="Shaikh M.A."/>
            <person name="Suttiyut T."/>
            <person name="Ogas R."/>
            <person name="Tomko P."/>
            <person name="Gavelis G."/>
            <person name="Widhalm J.R."/>
            <person name="Wisecaver J.H."/>
        </authorList>
    </citation>
    <scope>NUCLEOTIDE SEQUENCE</scope>
    <source>
        <strain evidence="1">ECLA1</strain>
    </source>
</reference>
<gene>
    <name evidence="1" type="ORF">RRG08_043333</name>
</gene>